<reference evidence="2" key="2">
    <citation type="submission" date="2019-02" db="EMBL/GenBank/DDBJ databases">
        <title>Granulicella sibirica sp. nov., a psychrotolerant acidobacterium isolated from an organic soil layer in forested tundra, West Siberia.</title>
        <authorList>
            <person name="Oshkin I.Y."/>
            <person name="Kulichevskaya I.S."/>
            <person name="Rijpstra W.I.C."/>
            <person name="Sinninghe Damste J.S."/>
            <person name="Rakitin A.L."/>
            <person name="Ravin N.V."/>
            <person name="Dedysh S.N."/>
        </authorList>
    </citation>
    <scope>NUCLEOTIDE SEQUENCE [LARGE SCALE GENOMIC DNA]</scope>
    <source>
        <strain evidence="2">AF10</strain>
    </source>
</reference>
<dbReference type="AlphaFoldDB" id="A0A4Q0SVY0"/>
<organism evidence="1 2">
    <name type="scientific">Granulicella sibirica</name>
    <dbReference type="NCBI Taxonomy" id="2479048"/>
    <lineage>
        <taxon>Bacteria</taxon>
        <taxon>Pseudomonadati</taxon>
        <taxon>Acidobacteriota</taxon>
        <taxon>Terriglobia</taxon>
        <taxon>Terriglobales</taxon>
        <taxon>Acidobacteriaceae</taxon>
        <taxon>Granulicella</taxon>
    </lineage>
</organism>
<evidence type="ECO:0000313" key="2">
    <source>
        <dbReference type="Proteomes" id="UP000289437"/>
    </source>
</evidence>
<gene>
    <name evidence="1" type="ORF">GRAN_5029</name>
</gene>
<dbReference type="EMBL" id="RDSM01000006">
    <property type="protein sequence ID" value="RXH54060.1"/>
    <property type="molecule type" value="Genomic_DNA"/>
</dbReference>
<dbReference type="Proteomes" id="UP000289437">
    <property type="component" value="Unassembled WGS sequence"/>
</dbReference>
<protein>
    <submittedName>
        <fullName evidence="1">Uncharacterized protein</fullName>
    </submittedName>
</protein>
<sequence>MQLQAEYERWTASKVDASLTEQFPGNKMNARLKRISSRLRKDPDTANFLERLTPAARLAELTRRLRREVAQELRLSGLEEWSTANPQGDLF</sequence>
<name>A0A4Q0SVY0_9BACT</name>
<evidence type="ECO:0000313" key="1">
    <source>
        <dbReference type="EMBL" id="RXH54060.1"/>
    </source>
</evidence>
<comment type="caution">
    <text evidence="1">The sequence shown here is derived from an EMBL/GenBank/DDBJ whole genome shotgun (WGS) entry which is preliminary data.</text>
</comment>
<reference evidence="1 2" key="1">
    <citation type="submission" date="2018-11" db="EMBL/GenBank/DDBJ databases">
        <authorList>
            <person name="Mardanov A.V."/>
            <person name="Ravin N.V."/>
            <person name="Dedysh S.N."/>
        </authorList>
    </citation>
    <scope>NUCLEOTIDE SEQUENCE [LARGE SCALE GENOMIC DNA]</scope>
    <source>
        <strain evidence="1 2">AF10</strain>
    </source>
</reference>
<accession>A0A4Q0SVY0</accession>
<dbReference type="RefSeq" id="WP_241655131.1">
    <property type="nucleotide sequence ID" value="NZ_RDSM01000006.1"/>
</dbReference>
<keyword evidence="2" id="KW-1185">Reference proteome</keyword>
<proteinExistence type="predicted"/>